<dbReference type="PANTHER" id="PTHR43252:SF4">
    <property type="entry name" value="TRANSCRIPTIONAL REGULATORY PROTEIN"/>
    <property type="match status" value="1"/>
</dbReference>
<evidence type="ECO:0000313" key="3">
    <source>
        <dbReference type="EMBL" id="MFC0588854.1"/>
    </source>
</evidence>
<feature type="domain" description="Transcription regulator PadR C-terminal" evidence="2">
    <location>
        <begin position="92"/>
        <end position="172"/>
    </location>
</feature>
<name>A0ABV6PGC7_9SPHN</name>
<evidence type="ECO:0000259" key="2">
    <source>
        <dbReference type="Pfam" id="PF10400"/>
    </source>
</evidence>
<sequence length="194" mass="21805">MSLHYAILVALTDAPKSGYDIAKQFDESTGFFWRARQSQIYRELGSLKARGWAESEEIAQVGKPNRIVFTITAAGRQALIDWSRKPSEVQELKDDFLVQLYALEHIDLDGLRANILARQERHRDHLAQYQAKFSALEGKRDLNAIGRRLALEVALIYEREWADWSERALAALSPDSLGGRDTVVPITKGGSGHA</sequence>
<keyword evidence="4" id="KW-1185">Reference proteome</keyword>
<evidence type="ECO:0000313" key="4">
    <source>
        <dbReference type="Proteomes" id="UP001589943"/>
    </source>
</evidence>
<reference evidence="3 4" key="1">
    <citation type="submission" date="2024-09" db="EMBL/GenBank/DDBJ databases">
        <authorList>
            <person name="Sun Q."/>
            <person name="Mori K."/>
        </authorList>
    </citation>
    <scope>NUCLEOTIDE SEQUENCE [LARGE SCALE GENOMIC DNA]</scope>
    <source>
        <strain evidence="3 4">NCAIM B.02537</strain>
    </source>
</reference>
<dbReference type="InterPro" id="IPR018309">
    <property type="entry name" value="Tscrpt_reg_PadR_C"/>
</dbReference>
<dbReference type="SUPFAM" id="SSF46785">
    <property type="entry name" value="Winged helix' DNA-binding domain"/>
    <property type="match status" value="1"/>
</dbReference>
<dbReference type="Gene3D" id="6.10.140.190">
    <property type="match status" value="1"/>
</dbReference>
<dbReference type="InterPro" id="IPR036388">
    <property type="entry name" value="WH-like_DNA-bd_sf"/>
</dbReference>
<protein>
    <submittedName>
        <fullName evidence="3">PadR family transcriptional regulator</fullName>
    </submittedName>
</protein>
<dbReference type="InterPro" id="IPR036390">
    <property type="entry name" value="WH_DNA-bd_sf"/>
</dbReference>
<organism evidence="3 4">
    <name type="scientific">Novosphingobium aquiterrae</name>
    <dbReference type="NCBI Taxonomy" id="624388"/>
    <lineage>
        <taxon>Bacteria</taxon>
        <taxon>Pseudomonadati</taxon>
        <taxon>Pseudomonadota</taxon>
        <taxon>Alphaproteobacteria</taxon>
        <taxon>Sphingomonadales</taxon>
        <taxon>Sphingomonadaceae</taxon>
        <taxon>Novosphingobium</taxon>
    </lineage>
</organism>
<dbReference type="Proteomes" id="UP001589943">
    <property type="component" value="Unassembled WGS sequence"/>
</dbReference>
<feature type="domain" description="Transcription regulator PadR N-terminal" evidence="1">
    <location>
        <begin position="7"/>
        <end position="79"/>
    </location>
</feature>
<dbReference type="Gene3D" id="1.10.10.10">
    <property type="entry name" value="Winged helix-like DNA-binding domain superfamily/Winged helix DNA-binding domain"/>
    <property type="match status" value="1"/>
</dbReference>
<gene>
    <name evidence="3" type="ORF">ACFFF7_05455</name>
</gene>
<comment type="caution">
    <text evidence="3">The sequence shown here is derived from an EMBL/GenBank/DDBJ whole genome shotgun (WGS) entry which is preliminary data.</text>
</comment>
<dbReference type="EMBL" id="JBHLTL010000001">
    <property type="protein sequence ID" value="MFC0588854.1"/>
    <property type="molecule type" value="Genomic_DNA"/>
</dbReference>
<dbReference type="RefSeq" id="WP_379480342.1">
    <property type="nucleotide sequence ID" value="NZ_JBHLTL010000001.1"/>
</dbReference>
<accession>A0ABV6PGC7</accession>
<dbReference type="Pfam" id="PF03551">
    <property type="entry name" value="PadR"/>
    <property type="match status" value="1"/>
</dbReference>
<dbReference type="Pfam" id="PF10400">
    <property type="entry name" value="Vir_act_alpha_C"/>
    <property type="match status" value="1"/>
</dbReference>
<dbReference type="PANTHER" id="PTHR43252">
    <property type="entry name" value="TRANSCRIPTIONAL REGULATOR YQJI"/>
    <property type="match status" value="1"/>
</dbReference>
<dbReference type="InterPro" id="IPR005149">
    <property type="entry name" value="Tscrpt_reg_PadR_N"/>
</dbReference>
<proteinExistence type="predicted"/>
<evidence type="ECO:0000259" key="1">
    <source>
        <dbReference type="Pfam" id="PF03551"/>
    </source>
</evidence>